<name>A0A5N6GSW4_ASPFL</name>
<organism evidence="2">
    <name type="scientific">Aspergillus flavus</name>
    <dbReference type="NCBI Taxonomy" id="5059"/>
    <lineage>
        <taxon>Eukaryota</taxon>
        <taxon>Fungi</taxon>
        <taxon>Dikarya</taxon>
        <taxon>Ascomycota</taxon>
        <taxon>Pezizomycotina</taxon>
        <taxon>Eurotiomycetes</taxon>
        <taxon>Eurotiomycetidae</taxon>
        <taxon>Eurotiales</taxon>
        <taxon>Aspergillaceae</taxon>
        <taxon>Aspergillus</taxon>
        <taxon>Aspergillus subgen. Circumdati</taxon>
    </lineage>
</organism>
<keyword evidence="1" id="KW-0732">Signal</keyword>
<feature type="chain" id="PRO_5025066806" evidence="1">
    <location>
        <begin position="17"/>
        <end position="114"/>
    </location>
</feature>
<accession>A0A5N6GSW4</accession>
<proteinExistence type="predicted"/>
<reference evidence="2" key="1">
    <citation type="submission" date="2019-04" db="EMBL/GenBank/DDBJ databases">
        <title>Friends and foes A comparative genomics study of 23 Aspergillus species from section Flavi.</title>
        <authorList>
            <consortium name="DOE Joint Genome Institute"/>
            <person name="Kjaerbolling I."/>
            <person name="Vesth T."/>
            <person name="Frisvad J.C."/>
            <person name="Nybo J.L."/>
            <person name="Theobald S."/>
            <person name="Kildgaard S."/>
            <person name="Isbrandt T."/>
            <person name="Kuo A."/>
            <person name="Sato A."/>
            <person name="Lyhne E.K."/>
            <person name="Kogle M.E."/>
            <person name="Wiebenga A."/>
            <person name="Kun R.S."/>
            <person name="Lubbers R.J."/>
            <person name="Makela M.R."/>
            <person name="Barry K."/>
            <person name="Chovatia M."/>
            <person name="Clum A."/>
            <person name="Daum C."/>
            <person name="Haridas S."/>
            <person name="He G."/>
            <person name="LaButti K."/>
            <person name="Lipzen A."/>
            <person name="Mondo S."/>
            <person name="Riley R."/>
            <person name="Salamov A."/>
            <person name="Simmons B.A."/>
            <person name="Magnuson J.K."/>
            <person name="Henrissat B."/>
            <person name="Mortensen U.H."/>
            <person name="Larsen T.O."/>
            <person name="Devries R.P."/>
            <person name="Grigoriev I.V."/>
            <person name="Machida M."/>
            <person name="Baker S.E."/>
            <person name="Andersen M.R."/>
        </authorList>
    </citation>
    <scope>NUCLEOTIDE SEQUENCE [LARGE SCALE GENOMIC DNA]</scope>
    <source>
        <strain evidence="2">CBS 121.62</strain>
    </source>
</reference>
<feature type="signal peptide" evidence="1">
    <location>
        <begin position="1"/>
        <end position="16"/>
    </location>
</feature>
<evidence type="ECO:0000256" key="1">
    <source>
        <dbReference type="SAM" id="SignalP"/>
    </source>
</evidence>
<gene>
    <name evidence="2" type="ORF">BDV35DRAFT_271034</name>
</gene>
<sequence length="114" mass="12791">MISVLLSMQYLPFATAKLLEGVNRHCLSWWVQGVVGNTEKMVERAASTKDLRCSIYISLKLALLPCSLVAWIVSLKSLSLYQLQHSSVSFRLRFKSALVPTGLIYKLPARPLLL</sequence>
<evidence type="ECO:0000313" key="2">
    <source>
        <dbReference type="EMBL" id="KAB8245025.1"/>
    </source>
</evidence>
<dbReference type="EMBL" id="ML734618">
    <property type="protein sequence ID" value="KAB8245025.1"/>
    <property type="molecule type" value="Genomic_DNA"/>
</dbReference>
<dbReference type="Proteomes" id="UP000325434">
    <property type="component" value="Unassembled WGS sequence"/>
</dbReference>
<protein>
    <submittedName>
        <fullName evidence="2">Uncharacterized protein</fullName>
    </submittedName>
</protein>
<dbReference type="AlphaFoldDB" id="A0A5N6GSW4"/>